<accession>A0A0N4UII6</accession>
<reference evidence="1 3" key="2">
    <citation type="submission" date="2018-11" db="EMBL/GenBank/DDBJ databases">
        <authorList>
            <consortium name="Pathogen Informatics"/>
        </authorList>
    </citation>
    <scope>NUCLEOTIDE SEQUENCE [LARGE SCALE GENOMIC DNA]</scope>
</reference>
<evidence type="ECO:0000313" key="4">
    <source>
        <dbReference type="WBParaSite" id="DME_0000741901-mRNA-1"/>
    </source>
</evidence>
<sequence length="124" mass="14306">MGIDIDNLKASSFDGNFKPPKISTEQILDTIDEYFEKKEKEPCLVGVNIPDDETTADRFLEKNIIAAAGIQIDYIKKVRRHGKRRSGRPRVLKIRVEDKYMVMSVLRNKNVNSIFPHGSFLRRI</sequence>
<keyword evidence="3" id="KW-1185">Reference proteome</keyword>
<gene>
    <name evidence="1" type="ORF">DME_LOCUS10057</name>
</gene>
<organism evidence="2 4">
    <name type="scientific">Dracunculus medinensis</name>
    <name type="common">Guinea worm</name>
    <dbReference type="NCBI Taxonomy" id="318479"/>
    <lineage>
        <taxon>Eukaryota</taxon>
        <taxon>Metazoa</taxon>
        <taxon>Ecdysozoa</taxon>
        <taxon>Nematoda</taxon>
        <taxon>Chromadorea</taxon>
        <taxon>Rhabditida</taxon>
        <taxon>Spirurina</taxon>
        <taxon>Dracunculoidea</taxon>
        <taxon>Dracunculidae</taxon>
        <taxon>Dracunculus</taxon>
    </lineage>
</organism>
<dbReference type="EMBL" id="UYYG01001200">
    <property type="protein sequence ID" value="VDN60084.1"/>
    <property type="molecule type" value="Genomic_DNA"/>
</dbReference>
<dbReference type="OrthoDB" id="5859941at2759"/>
<evidence type="ECO:0000313" key="1">
    <source>
        <dbReference type="EMBL" id="VDN60084.1"/>
    </source>
</evidence>
<dbReference type="WBParaSite" id="DME_0000741901-mRNA-1">
    <property type="protein sequence ID" value="DME_0000741901-mRNA-1"/>
    <property type="gene ID" value="DME_0000741901"/>
</dbReference>
<dbReference type="AlphaFoldDB" id="A0A0N4UII6"/>
<reference evidence="4" key="1">
    <citation type="submission" date="2017-02" db="UniProtKB">
        <authorList>
            <consortium name="WormBaseParasite"/>
        </authorList>
    </citation>
    <scope>IDENTIFICATION</scope>
</reference>
<evidence type="ECO:0000313" key="2">
    <source>
        <dbReference type="Proteomes" id="UP000038040"/>
    </source>
</evidence>
<dbReference type="Proteomes" id="UP000038040">
    <property type="component" value="Unplaced"/>
</dbReference>
<protein>
    <submittedName>
        <fullName evidence="4">Transposase</fullName>
    </submittedName>
</protein>
<proteinExistence type="predicted"/>
<name>A0A0N4UII6_DRAME</name>
<dbReference type="Proteomes" id="UP000274756">
    <property type="component" value="Unassembled WGS sequence"/>
</dbReference>
<evidence type="ECO:0000313" key="3">
    <source>
        <dbReference type="Proteomes" id="UP000274756"/>
    </source>
</evidence>